<gene>
    <name evidence="2" type="ORF">COV85_04600</name>
</gene>
<organism evidence="2 3">
    <name type="scientific">Candidatus Portnoybacteria bacterium CG11_big_fil_rev_8_21_14_0_20_44_10</name>
    <dbReference type="NCBI Taxonomy" id="1974818"/>
    <lineage>
        <taxon>Bacteria</taxon>
        <taxon>Candidatus Portnoyibacteriota</taxon>
    </lineage>
</organism>
<dbReference type="InterPro" id="IPR001279">
    <property type="entry name" value="Metallo-B-lactamas"/>
</dbReference>
<name>A0A2H0KRR0_9BACT</name>
<evidence type="ECO:0000313" key="3">
    <source>
        <dbReference type="Proteomes" id="UP000231550"/>
    </source>
</evidence>
<dbReference type="EMBL" id="PCVN01000125">
    <property type="protein sequence ID" value="PIQ73965.1"/>
    <property type="molecule type" value="Genomic_DNA"/>
</dbReference>
<dbReference type="Pfam" id="PF00753">
    <property type="entry name" value="Lactamase_B"/>
    <property type="match status" value="1"/>
</dbReference>
<evidence type="ECO:0000259" key="1">
    <source>
        <dbReference type="SMART" id="SM00849"/>
    </source>
</evidence>
<dbReference type="SMART" id="SM00849">
    <property type="entry name" value="Lactamase_B"/>
    <property type="match status" value="1"/>
</dbReference>
<dbReference type="SUPFAM" id="SSF56281">
    <property type="entry name" value="Metallo-hydrolase/oxidoreductase"/>
    <property type="match status" value="1"/>
</dbReference>
<evidence type="ECO:0000313" key="2">
    <source>
        <dbReference type="EMBL" id="PIQ73965.1"/>
    </source>
</evidence>
<dbReference type="AlphaFoldDB" id="A0A2H0KRR0"/>
<dbReference type="PANTHER" id="PTHR30619">
    <property type="entry name" value="DNA INTERNALIZATION/COMPETENCE PROTEIN COMEC/REC2"/>
    <property type="match status" value="1"/>
</dbReference>
<dbReference type="CDD" id="cd07731">
    <property type="entry name" value="ComA-like_MBL-fold"/>
    <property type="match status" value="1"/>
</dbReference>
<sequence>MNLNRQKIFLYILGALLLGAILVWSAVWQNGTAAIVGQLGENSELKVDFFDIGQGAAVFIEAPNHSRVLIDGGPGSQILNKLGRAMPFFDREIDVVILTHPDSDHLNGLIDVLKKYQVEEVVDPCLAEPQANYQEFLRLIEEKGINHLCAQAGQRIKLADDVTLDILFPFESLEGVSLKNTNDSSMVTKLSYGQNKILLTGDAEKKTEIQLINAQADLSAQILQVGHHGSKTSTSAEFIQAVRPQIAVIQVGKDNRYGHPHQEVLDRLKNIKIFRTDLDGDINFLCSLKSCERGQ</sequence>
<reference evidence="2 3" key="1">
    <citation type="submission" date="2017-09" db="EMBL/GenBank/DDBJ databases">
        <title>Depth-based differentiation of microbial function through sediment-hosted aquifers and enrichment of novel symbionts in the deep terrestrial subsurface.</title>
        <authorList>
            <person name="Probst A.J."/>
            <person name="Ladd B."/>
            <person name="Jarett J.K."/>
            <person name="Geller-Mcgrath D.E."/>
            <person name="Sieber C.M."/>
            <person name="Emerson J.B."/>
            <person name="Anantharaman K."/>
            <person name="Thomas B.C."/>
            <person name="Malmstrom R."/>
            <person name="Stieglmeier M."/>
            <person name="Klingl A."/>
            <person name="Woyke T."/>
            <person name="Ryan C.M."/>
            <person name="Banfield J.F."/>
        </authorList>
    </citation>
    <scope>NUCLEOTIDE SEQUENCE [LARGE SCALE GENOMIC DNA]</scope>
    <source>
        <strain evidence="2">CG11_big_fil_rev_8_21_14_0_20_44_10</strain>
    </source>
</reference>
<proteinExistence type="predicted"/>
<protein>
    <recommendedName>
        <fullName evidence="1">Metallo-beta-lactamase domain-containing protein</fullName>
    </recommendedName>
</protein>
<accession>A0A2H0KRR0</accession>
<comment type="caution">
    <text evidence="2">The sequence shown here is derived from an EMBL/GenBank/DDBJ whole genome shotgun (WGS) entry which is preliminary data.</text>
</comment>
<dbReference type="InterPro" id="IPR052159">
    <property type="entry name" value="Competence_DNA_uptake"/>
</dbReference>
<dbReference type="Proteomes" id="UP000231550">
    <property type="component" value="Unassembled WGS sequence"/>
</dbReference>
<feature type="domain" description="Metallo-beta-lactamase" evidence="1">
    <location>
        <begin position="54"/>
        <end position="253"/>
    </location>
</feature>
<dbReference type="PANTHER" id="PTHR30619:SF1">
    <property type="entry name" value="RECOMBINATION PROTEIN 2"/>
    <property type="match status" value="1"/>
</dbReference>
<dbReference type="InterPro" id="IPR035681">
    <property type="entry name" value="ComA-like_MBL"/>
</dbReference>
<dbReference type="InterPro" id="IPR036866">
    <property type="entry name" value="RibonucZ/Hydroxyglut_hydro"/>
</dbReference>
<dbReference type="Gene3D" id="3.60.15.10">
    <property type="entry name" value="Ribonuclease Z/Hydroxyacylglutathione hydrolase-like"/>
    <property type="match status" value="1"/>
</dbReference>